<dbReference type="Gene3D" id="3.40.50.300">
    <property type="entry name" value="P-loop containing nucleotide triphosphate hydrolases"/>
    <property type="match status" value="2"/>
</dbReference>
<dbReference type="PROSITE" id="PS00678">
    <property type="entry name" value="WD_REPEATS_1"/>
    <property type="match status" value="2"/>
</dbReference>
<feature type="domain" description="NACHT" evidence="5">
    <location>
        <begin position="403"/>
        <end position="622"/>
    </location>
</feature>
<dbReference type="Pfam" id="PF00400">
    <property type="entry name" value="WD40"/>
    <property type="match status" value="3"/>
</dbReference>
<gene>
    <name evidence="6" type="ORF">S40285_08930</name>
</gene>
<dbReference type="InParanoid" id="A0A084QZU4"/>
<dbReference type="Pfam" id="PF24883">
    <property type="entry name" value="NPHP3_N"/>
    <property type="match status" value="1"/>
</dbReference>
<dbReference type="InterPro" id="IPR019775">
    <property type="entry name" value="WD40_repeat_CS"/>
</dbReference>
<keyword evidence="7" id="KW-1185">Reference proteome</keyword>
<dbReference type="GO" id="GO:0016887">
    <property type="term" value="F:ATP hydrolysis activity"/>
    <property type="evidence" value="ECO:0007669"/>
    <property type="project" value="InterPro"/>
</dbReference>
<dbReference type="InterPro" id="IPR007111">
    <property type="entry name" value="NACHT_NTPase"/>
</dbReference>
<evidence type="ECO:0000313" key="6">
    <source>
        <dbReference type="EMBL" id="KFA69479.1"/>
    </source>
</evidence>
<feature type="repeat" description="WD" evidence="3">
    <location>
        <begin position="915"/>
        <end position="956"/>
    </location>
</feature>
<dbReference type="Gene3D" id="2.130.10.10">
    <property type="entry name" value="YVTN repeat-like/Quinoprotein amine dehydrogenase"/>
    <property type="match status" value="2"/>
</dbReference>
<evidence type="ECO:0000256" key="3">
    <source>
        <dbReference type="PROSITE-ProRule" id="PRU00221"/>
    </source>
</evidence>
<feature type="compositionally biased region" description="Low complexity" evidence="4">
    <location>
        <begin position="85"/>
        <end position="94"/>
    </location>
</feature>
<evidence type="ECO:0000256" key="1">
    <source>
        <dbReference type="ARBA" id="ARBA00022574"/>
    </source>
</evidence>
<evidence type="ECO:0000313" key="7">
    <source>
        <dbReference type="Proteomes" id="UP000028524"/>
    </source>
</evidence>
<dbReference type="Pfam" id="PF00004">
    <property type="entry name" value="AAA"/>
    <property type="match status" value="1"/>
</dbReference>
<evidence type="ECO:0000259" key="5">
    <source>
        <dbReference type="PROSITE" id="PS50837"/>
    </source>
</evidence>
<keyword evidence="1 3" id="KW-0853">WD repeat</keyword>
<feature type="compositionally biased region" description="Polar residues" evidence="4">
    <location>
        <begin position="53"/>
        <end position="69"/>
    </location>
</feature>
<dbReference type="PANTHER" id="PTHR19848:SF8">
    <property type="entry name" value="F-BOX AND WD REPEAT DOMAIN CONTAINING 7"/>
    <property type="match status" value="1"/>
</dbReference>
<dbReference type="SUPFAM" id="SSF52540">
    <property type="entry name" value="P-loop containing nucleoside triphosphate hydrolases"/>
    <property type="match status" value="1"/>
</dbReference>
<dbReference type="GO" id="GO:0005524">
    <property type="term" value="F:ATP binding"/>
    <property type="evidence" value="ECO:0007669"/>
    <property type="project" value="InterPro"/>
</dbReference>
<dbReference type="PRINTS" id="PR00320">
    <property type="entry name" value="GPROTEINBRPT"/>
</dbReference>
<dbReference type="InterPro" id="IPR020472">
    <property type="entry name" value="WD40_PAC1"/>
</dbReference>
<dbReference type="InterPro" id="IPR027417">
    <property type="entry name" value="P-loop_NTPase"/>
</dbReference>
<dbReference type="PANTHER" id="PTHR19848">
    <property type="entry name" value="WD40 REPEAT PROTEIN"/>
    <property type="match status" value="1"/>
</dbReference>
<feature type="repeat" description="WD" evidence="3">
    <location>
        <begin position="957"/>
        <end position="998"/>
    </location>
</feature>
<dbReference type="EMBL" id="KL659472">
    <property type="protein sequence ID" value="KFA69479.1"/>
    <property type="molecule type" value="Genomic_DNA"/>
</dbReference>
<dbReference type="CDD" id="cd00200">
    <property type="entry name" value="WD40"/>
    <property type="match status" value="1"/>
</dbReference>
<dbReference type="SMART" id="SM00382">
    <property type="entry name" value="AAA"/>
    <property type="match status" value="1"/>
</dbReference>
<dbReference type="SUPFAM" id="SSF50978">
    <property type="entry name" value="WD40 repeat-like"/>
    <property type="match status" value="1"/>
</dbReference>
<evidence type="ECO:0000256" key="2">
    <source>
        <dbReference type="ARBA" id="ARBA00022737"/>
    </source>
</evidence>
<dbReference type="InterPro" id="IPR036322">
    <property type="entry name" value="WD40_repeat_dom_sf"/>
</dbReference>
<dbReference type="Proteomes" id="UP000028524">
    <property type="component" value="Unassembled WGS sequence"/>
</dbReference>
<accession>A0A084QZU4</accession>
<organism evidence="6 7">
    <name type="scientific">Stachybotrys chlorohalonatus (strain IBT 40285)</name>
    <dbReference type="NCBI Taxonomy" id="1283841"/>
    <lineage>
        <taxon>Eukaryota</taxon>
        <taxon>Fungi</taxon>
        <taxon>Dikarya</taxon>
        <taxon>Ascomycota</taxon>
        <taxon>Pezizomycotina</taxon>
        <taxon>Sordariomycetes</taxon>
        <taxon>Hypocreomycetidae</taxon>
        <taxon>Hypocreales</taxon>
        <taxon>Stachybotryaceae</taxon>
        <taxon>Stachybotrys</taxon>
    </lineage>
</organism>
<dbReference type="PROSITE" id="PS50294">
    <property type="entry name" value="WD_REPEATS_REGION"/>
    <property type="match status" value="3"/>
</dbReference>
<proteinExistence type="predicted"/>
<dbReference type="PROSITE" id="PS50082">
    <property type="entry name" value="WD_REPEATS_2"/>
    <property type="match status" value="3"/>
</dbReference>
<reference evidence="6 7" key="1">
    <citation type="journal article" date="2014" name="BMC Genomics">
        <title>Comparative genome sequencing reveals chemotype-specific gene clusters in the toxigenic black mold Stachybotrys.</title>
        <authorList>
            <person name="Semeiks J."/>
            <person name="Borek D."/>
            <person name="Otwinowski Z."/>
            <person name="Grishin N.V."/>
        </authorList>
    </citation>
    <scope>NUCLEOTIDE SEQUENCE [LARGE SCALE GENOMIC DNA]</scope>
    <source>
        <strain evidence="6 7">IBT 40285</strain>
    </source>
</reference>
<feature type="compositionally biased region" description="Basic and acidic residues" evidence="4">
    <location>
        <begin position="24"/>
        <end position="34"/>
    </location>
</feature>
<dbReference type="Pfam" id="PF17100">
    <property type="entry name" value="NACHT_N"/>
    <property type="match status" value="1"/>
</dbReference>
<dbReference type="SMART" id="SM00320">
    <property type="entry name" value="WD40"/>
    <property type="match status" value="3"/>
</dbReference>
<protein>
    <recommendedName>
        <fullName evidence="5">NACHT domain-containing protein</fullName>
    </recommendedName>
</protein>
<dbReference type="OrthoDB" id="538223at2759"/>
<keyword evidence="2" id="KW-0677">Repeat</keyword>
<dbReference type="STRING" id="1283841.A0A084QZU4"/>
<name>A0A084QZU4_STAC4</name>
<dbReference type="InterPro" id="IPR015943">
    <property type="entry name" value="WD40/YVTN_repeat-like_dom_sf"/>
</dbReference>
<evidence type="ECO:0000256" key="4">
    <source>
        <dbReference type="SAM" id="MobiDB-lite"/>
    </source>
</evidence>
<dbReference type="InterPro" id="IPR003593">
    <property type="entry name" value="AAA+_ATPase"/>
</dbReference>
<feature type="repeat" description="WD" evidence="3">
    <location>
        <begin position="880"/>
        <end position="914"/>
    </location>
</feature>
<dbReference type="InterPro" id="IPR001680">
    <property type="entry name" value="WD40_rpt"/>
</dbReference>
<dbReference type="HOGENOM" id="CLU_000288_6_16_1"/>
<dbReference type="InterPro" id="IPR003959">
    <property type="entry name" value="ATPase_AAA_core"/>
</dbReference>
<dbReference type="PROSITE" id="PS50837">
    <property type="entry name" value="NACHT"/>
    <property type="match status" value="1"/>
</dbReference>
<dbReference type="InterPro" id="IPR031359">
    <property type="entry name" value="NACHT_N"/>
</dbReference>
<sequence>MSSTESSWRRLFHRRGHGLGPDKSQSEDAARDGQRATPSPAVVSAIGKDVVRTSATSVGVSKTQISHSPASDESRLGLPTRPQQTPTLASASPTLSSLDERLWNQAYDELKANESDIADAYERILSHELYGGDSSSSSLVSQENEIEQDAGQRWSQMEQLIRAGLKRTEKEAAVKQGIEVSMRAVYSVKEVVDKAVKANPQAAVAWVGVCFALEILSNPIAQAAVNREGLAYVVSRMDWYWNLSELLLHENRASESFAGLRNQLEKHLHRNRAVVFLRDLIKLDDWDSTLSEIRDAEAAVRKDSNQYNTQYIRAHLQNLANTAEQNQTKLNDIYLAIQTQSERQERMQEDIEDRNCLRDLRLTDPSDDKKRIEQTKGGLLQDSYRWIFENSSFETWLRDHKSNLLWIRGDPGKGKTMLLCGIIDELKISTARNAHVSYFFCQATDTRINNATAVLQGLIFLLVDQQPSLISHVRKKYDKAGKQLFEDANAWTALSAILGDILSDPALTAAYLIIDALDECVTGLTQLLDFVIQSASSRAKWIVSSRNLPEIEERLRLAEQKVGLSLELNKESVANAVSAYIQQKVLWLAQLKNYDAKTIDIVKDHLLSNAMGTFLWVGLVCQNLEKIPRRKALVMLDAFPPGLNALYERMMDQILELDDNDLYLCQQILAVVTTVYQPLTLHELSCLTASSEGLPDDIEAFEEIVRLCGSFLTICDGTVYFVHQSAKDYLTTNEKACSTIFPFGIEDIHHAIFSRSLRAMAMPNKLRRNMYALPRPGLLIDEVSTPHPDPLVAIRYSCMRWVDHLCEGVADSSNARFRYDLSDSGTISLFLQKHFLHWLEALSLLRSMSVGVISTTRFERPKTESNWSACLQTLEGHSEVSSVAFSSDSKLVASGSSENGIKIWDAATGTEVQTLQGHIGTVSSVAFSSDSKLIASGSDDKTVKLWNATTGRELQTLQGHIDTISSVAFSSDSKLIASGSFDKTIKIWDAATGTVIRLLNVGTILDRLSFNTTSSHLLTDIGSVKLYGMNTYDGAEVQTQTQIQAPDQGVARQGYGLSSDNAWISWNGRNVLWLPPDYRPIASAVSPLKAAIGCECSSYDYKEQELLAHVADPAKAKLYSSFEHVVLDQEVIDTVKTLVYLAKLRTEAASQTLIAHIKIKGAMLYSPPGTGKTHLARAVAKGTGSNMLVLDASTINSCWVGETEKYIRAAFTLATKLIPCINFMDEVDSLFYHRSGGDKSWQRTAITQFLQEMDGLMPGDLDSAFLRRLPQKIPFGLPDVKIRAGILRLFLKEDDLDGFDVRQLAALTDGY</sequence>
<dbReference type="InterPro" id="IPR056884">
    <property type="entry name" value="NPHP3-like_N"/>
</dbReference>
<feature type="region of interest" description="Disordered" evidence="4">
    <location>
        <begin position="1"/>
        <end position="94"/>
    </location>
</feature>